<dbReference type="GO" id="GO:0009898">
    <property type="term" value="C:cytoplasmic side of plasma membrane"/>
    <property type="evidence" value="ECO:0007669"/>
    <property type="project" value="TreeGrafter"/>
</dbReference>
<dbReference type="Gene3D" id="3.40.50.300">
    <property type="entry name" value="P-loop containing nucleotide triphosphate hydrolases"/>
    <property type="match status" value="1"/>
</dbReference>
<dbReference type="PANTHER" id="PTHR43384:SF4">
    <property type="entry name" value="CELLULOSE BIOSYNTHESIS PROTEIN BCSQ-RELATED"/>
    <property type="match status" value="1"/>
</dbReference>
<dbReference type="InterPro" id="IPR050625">
    <property type="entry name" value="ParA/MinD_ATPase"/>
</dbReference>
<dbReference type="GO" id="GO:0005829">
    <property type="term" value="C:cytosol"/>
    <property type="evidence" value="ECO:0007669"/>
    <property type="project" value="TreeGrafter"/>
</dbReference>
<protein>
    <recommendedName>
        <fullName evidence="3">CobQ/CobB/MinD/ParA nucleotide binding domain-containing protein</fullName>
    </recommendedName>
</protein>
<dbReference type="InterPro" id="IPR002586">
    <property type="entry name" value="CobQ/CobB/MinD/ParA_Nub-bd_dom"/>
</dbReference>
<dbReference type="AlphaFoldDB" id="A0A382E4Z7"/>
<evidence type="ECO:0000313" key="4">
    <source>
        <dbReference type="EMBL" id="SVB45204.1"/>
    </source>
</evidence>
<dbReference type="InterPro" id="IPR025501">
    <property type="entry name" value="MinD_FleN"/>
</dbReference>
<gene>
    <name evidence="4" type="ORF">METZ01_LOCUS198058</name>
</gene>
<dbReference type="InterPro" id="IPR027417">
    <property type="entry name" value="P-loop_NTPase"/>
</dbReference>
<keyword evidence="1" id="KW-0547">Nucleotide-binding</keyword>
<dbReference type="SUPFAM" id="SSF52540">
    <property type="entry name" value="P-loop containing nucleoside triphosphate hydrolases"/>
    <property type="match status" value="1"/>
</dbReference>
<evidence type="ECO:0000259" key="3">
    <source>
        <dbReference type="Pfam" id="PF01656"/>
    </source>
</evidence>
<dbReference type="GO" id="GO:0016887">
    <property type="term" value="F:ATP hydrolysis activity"/>
    <property type="evidence" value="ECO:0007669"/>
    <property type="project" value="TreeGrafter"/>
</dbReference>
<reference evidence="4" key="1">
    <citation type="submission" date="2018-05" db="EMBL/GenBank/DDBJ databases">
        <authorList>
            <person name="Lanie J.A."/>
            <person name="Ng W.-L."/>
            <person name="Kazmierczak K.M."/>
            <person name="Andrzejewski T.M."/>
            <person name="Davidsen T.M."/>
            <person name="Wayne K.J."/>
            <person name="Tettelin H."/>
            <person name="Glass J.I."/>
            <person name="Rusch D."/>
            <person name="Podicherti R."/>
            <person name="Tsui H.-C.T."/>
            <person name="Winkler M.E."/>
        </authorList>
    </citation>
    <scope>NUCLEOTIDE SEQUENCE</scope>
</reference>
<dbReference type="PANTHER" id="PTHR43384">
    <property type="entry name" value="SEPTUM SITE-DETERMINING PROTEIN MIND HOMOLOG, CHLOROPLASTIC-RELATED"/>
    <property type="match status" value="1"/>
</dbReference>
<dbReference type="GO" id="GO:0051782">
    <property type="term" value="P:negative regulation of cell division"/>
    <property type="evidence" value="ECO:0007669"/>
    <property type="project" value="TreeGrafter"/>
</dbReference>
<evidence type="ECO:0000256" key="1">
    <source>
        <dbReference type="ARBA" id="ARBA00022741"/>
    </source>
</evidence>
<evidence type="ECO:0000256" key="2">
    <source>
        <dbReference type="ARBA" id="ARBA00022840"/>
    </source>
</evidence>
<dbReference type="PIRSF" id="PIRSF003092">
    <property type="entry name" value="MinD"/>
    <property type="match status" value="1"/>
</dbReference>
<sequence length="249" mass="27014">MTNQIAVCSGKGGVGKTFTCINLARALRDLGEKVLIVDADMGLANAQLMLGISPELTIADYVLRDIPLTDVISKVEDGLDLLPGTSGDANLVNLPLNTLSDLSYEIVNSFPDTLILFDIAAGISAQNMHLLQLCDTRLVVFVDEPASIADSYGVLKLLHRSGHFDKTFLIPNQVSSPGEGKKFYEKMNHLCLSFLGEPVGFLGSIHEEEAVKLSIRRRKPLASSFPNSTAWCNISNIAKKIVNQKSGER</sequence>
<proteinExistence type="predicted"/>
<dbReference type="EMBL" id="UINC01042491">
    <property type="protein sequence ID" value="SVB45204.1"/>
    <property type="molecule type" value="Genomic_DNA"/>
</dbReference>
<name>A0A382E4Z7_9ZZZZ</name>
<accession>A0A382E4Z7</accession>
<dbReference type="GO" id="GO:0005524">
    <property type="term" value="F:ATP binding"/>
    <property type="evidence" value="ECO:0007669"/>
    <property type="project" value="UniProtKB-KW"/>
</dbReference>
<keyword evidence="2" id="KW-0067">ATP-binding</keyword>
<organism evidence="4">
    <name type="scientific">marine metagenome</name>
    <dbReference type="NCBI Taxonomy" id="408172"/>
    <lineage>
        <taxon>unclassified sequences</taxon>
        <taxon>metagenomes</taxon>
        <taxon>ecological metagenomes</taxon>
    </lineage>
</organism>
<dbReference type="Pfam" id="PF01656">
    <property type="entry name" value="CbiA"/>
    <property type="match status" value="1"/>
</dbReference>
<feature type="domain" description="CobQ/CobB/MinD/ParA nucleotide binding" evidence="3">
    <location>
        <begin position="5"/>
        <end position="220"/>
    </location>
</feature>